<gene>
    <name evidence="1" type="ORF">IQ260_18880</name>
</gene>
<sequence length="413" mass="46293">MTHTPHLRLTPADVKALWEQKLFNARSYLYLLAIAHRRVEWKWQIDNVSAFCEEWNIPRRTFYKAKAALILSGLLSENIVGSLELVPHACPQELPVFEAMQTECASLGTGVPYCALVVPKEAQPVHNRAHLTLETLDRQDVCASTSLKQLITPTTPSVCVNENQKPTVNNSEVRTEVGVTCWPTSQVENSESPNEATPPGKDTYAPPILLAAKKKFAINLADTHLRRALERWPERIEVAIACLEEKEIEVKYPTRFLQKAIEEQWKPEAQAKEKAPDDFREWFKAARERGLVVGSQRVDGQIMVYTVDERCAPFNELRQLSWEALTAQVQAITDDSLPVNTAPPEQNSEPAPELDPLVVLHRVNNAIVTQSPISPQLQTDADRCHIDIPQLQAEWELAASPPGSADDDLRQAG</sequence>
<evidence type="ECO:0000313" key="1">
    <source>
        <dbReference type="EMBL" id="MBE9068715.1"/>
    </source>
</evidence>
<dbReference type="Proteomes" id="UP000615026">
    <property type="component" value="Unassembled WGS sequence"/>
</dbReference>
<comment type="caution">
    <text evidence="1">The sequence shown here is derived from an EMBL/GenBank/DDBJ whole genome shotgun (WGS) entry which is preliminary data.</text>
</comment>
<name>A0A928ZWK1_LEPEC</name>
<reference evidence="1" key="1">
    <citation type="submission" date="2020-10" db="EMBL/GenBank/DDBJ databases">
        <authorList>
            <person name="Castelo-Branco R."/>
            <person name="Eusebio N."/>
            <person name="Adriana R."/>
            <person name="Vieira A."/>
            <person name="Brugerolle De Fraissinette N."/>
            <person name="Rezende De Castro R."/>
            <person name="Schneider M.P."/>
            <person name="Vasconcelos V."/>
            <person name="Leao P.N."/>
        </authorList>
    </citation>
    <scope>NUCLEOTIDE SEQUENCE</scope>
    <source>
        <strain evidence="1">LEGE 11479</strain>
    </source>
</reference>
<evidence type="ECO:0000313" key="2">
    <source>
        <dbReference type="Proteomes" id="UP000615026"/>
    </source>
</evidence>
<dbReference type="AlphaFoldDB" id="A0A928ZWK1"/>
<accession>A0A928ZWK1</accession>
<organism evidence="1 2">
    <name type="scientific">Leptolyngbya cf. ectocarpi LEGE 11479</name>
    <dbReference type="NCBI Taxonomy" id="1828722"/>
    <lineage>
        <taxon>Bacteria</taxon>
        <taxon>Bacillati</taxon>
        <taxon>Cyanobacteriota</taxon>
        <taxon>Cyanophyceae</taxon>
        <taxon>Leptolyngbyales</taxon>
        <taxon>Leptolyngbyaceae</taxon>
        <taxon>Leptolyngbya group</taxon>
        <taxon>Leptolyngbya</taxon>
    </lineage>
</organism>
<dbReference type="EMBL" id="JADEXP010000194">
    <property type="protein sequence ID" value="MBE9068715.1"/>
    <property type="molecule type" value="Genomic_DNA"/>
</dbReference>
<keyword evidence="2" id="KW-1185">Reference proteome</keyword>
<proteinExistence type="predicted"/>
<dbReference type="RefSeq" id="WP_193994649.1">
    <property type="nucleotide sequence ID" value="NZ_JADEXP010000194.1"/>
</dbReference>
<protein>
    <submittedName>
        <fullName evidence="1">Uncharacterized protein</fullName>
    </submittedName>
</protein>